<proteinExistence type="predicted"/>
<accession>A0A4T3F593</accession>
<keyword evidence="6" id="KW-0482">Metalloprotease</keyword>
<keyword evidence="3" id="KW-0479">Metal-binding</keyword>
<comment type="cofactor">
    <cofactor evidence="1">
        <name>Zn(2+)</name>
        <dbReference type="ChEBI" id="CHEBI:29105"/>
    </cofactor>
</comment>
<keyword evidence="7" id="KW-0732">Signal</keyword>
<keyword evidence="10" id="KW-1185">Reference proteome</keyword>
<dbReference type="Proteomes" id="UP000309389">
    <property type="component" value="Unassembled WGS sequence"/>
</dbReference>
<dbReference type="PANTHER" id="PTHR22726">
    <property type="entry name" value="METALLOENDOPEPTIDASE OMA1"/>
    <property type="match status" value="1"/>
</dbReference>
<evidence type="ECO:0000256" key="1">
    <source>
        <dbReference type="ARBA" id="ARBA00001947"/>
    </source>
</evidence>
<evidence type="ECO:0000313" key="9">
    <source>
        <dbReference type="EMBL" id="TIX52021.1"/>
    </source>
</evidence>
<dbReference type="InterPro" id="IPR051156">
    <property type="entry name" value="Mito/Outer_Membr_Metalloprot"/>
</dbReference>
<sequence>MPSIRKSQFTRLALASAASLAMAACATIPGANIAPGSPITAAEAQQGAEYHPQFIAEFGGEMSGPYASYVEDVGQGIAVQSGLATSPDAFDVTLLNSSVNNAFAVPGGYVYVTRQLVGLMNNEAELAAVLGHEIGHVAARHSARRQAAAQRNQLGGLGIAILSSVLLGDSPLGDTIARGALQGSQLLTLSYSRNQEIEADNLGVQYLTRAGYDPRSMATLLQSLAAQNSLDAQLQGRDNATIPEWASTHPDPASRVQNALAQAGGGTGVVNRETFMRRIDGLIYGDDPAQGMIEGSDFIHPELRLRFTAPQGFYMVNGTRAVSVNGDAGRSQLTTGPFDGNLDSYVRAVFRALGGDQQQIAPDSVQRANVNGLPATYGTARVNNGQQQVDVTVFAYDFGNGQAYHFQSITPAGQAGTFNGMYNSMRRISSAEAGQVVPRRIDIVTAGRSDTVATLARRMAYSDGQEARFRVLNGLFGDATVVPGREYKIVVRAN</sequence>
<dbReference type="GO" id="GO:0046872">
    <property type="term" value="F:metal ion binding"/>
    <property type="evidence" value="ECO:0007669"/>
    <property type="project" value="UniProtKB-KW"/>
</dbReference>
<evidence type="ECO:0000256" key="5">
    <source>
        <dbReference type="ARBA" id="ARBA00022833"/>
    </source>
</evidence>
<evidence type="ECO:0000256" key="2">
    <source>
        <dbReference type="ARBA" id="ARBA00022670"/>
    </source>
</evidence>
<comment type="caution">
    <text evidence="9">The sequence shown here is derived from an EMBL/GenBank/DDBJ whole genome shotgun (WGS) entry which is preliminary data.</text>
</comment>
<dbReference type="OrthoDB" id="9810445at2"/>
<dbReference type="PROSITE" id="PS51257">
    <property type="entry name" value="PROKAR_LIPOPROTEIN"/>
    <property type="match status" value="1"/>
</dbReference>
<feature type="chain" id="PRO_5020397843" evidence="7">
    <location>
        <begin position="24"/>
        <end position="494"/>
    </location>
</feature>
<evidence type="ECO:0000256" key="6">
    <source>
        <dbReference type="ARBA" id="ARBA00023049"/>
    </source>
</evidence>
<dbReference type="CDD" id="cd07324">
    <property type="entry name" value="M48C_Oma1-like"/>
    <property type="match status" value="1"/>
</dbReference>
<keyword evidence="2" id="KW-0645">Protease</keyword>
<gene>
    <name evidence="9" type="ORF">E5222_06235</name>
</gene>
<name>A0A4T3F593_9SPHN</name>
<dbReference type="EMBL" id="SSHH01000001">
    <property type="protein sequence ID" value="TIX52021.1"/>
    <property type="molecule type" value="Genomic_DNA"/>
</dbReference>
<dbReference type="GO" id="GO:0004222">
    <property type="term" value="F:metalloendopeptidase activity"/>
    <property type="evidence" value="ECO:0007669"/>
    <property type="project" value="InterPro"/>
</dbReference>
<evidence type="ECO:0000256" key="7">
    <source>
        <dbReference type="SAM" id="SignalP"/>
    </source>
</evidence>
<dbReference type="Pfam" id="PF01435">
    <property type="entry name" value="Peptidase_M48"/>
    <property type="match status" value="1"/>
</dbReference>
<keyword evidence="4" id="KW-0378">Hydrolase</keyword>
<dbReference type="RefSeq" id="WP_136692806.1">
    <property type="nucleotide sequence ID" value="NZ_SSHH01000001.1"/>
</dbReference>
<dbReference type="AlphaFoldDB" id="A0A4T3F593"/>
<evidence type="ECO:0000259" key="8">
    <source>
        <dbReference type="Pfam" id="PF01435"/>
    </source>
</evidence>
<dbReference type="InterPro" id="IPR001915">
    <property type="entry name" value="Peptidase_M48"/>
</dbReference>
<evidence type="ECO:0000313" key="10">
    <source>
        <dbReference type="Proteomes" id="UP000309389"/>
    </source>
</evidence>
<organism evidence="9 10">
    <name type="scientific">Alteraurantiacibacter aquimixticola</name>
    <dbReference type="NCBI Taxonomy" id="2489173"/>
    <lineage>
        <taxon>Bacteria</taxon>
        <taxon>Pseudomonadati</taxon>
        <taxon>Pseudomonadota</taxon>
        <taxon>Alphaproteobacteria</taxon>
        <taxon>Sphingomonadales</taxon>
        <taxon>Erythrobacteraceae</taxon>
        <taxon>Alteraurantiacibacter</taxon>
    </lineage>
</organism>
<feature type="domain" description="Peptidase M48" evidence="8">
    <location>
        <begin position="68"/>
        <end position="260"/>
    </location>
</feature>
<evidence type="ECO:0000256" key="4">
    <source>
        <dbReference type="ARBA" id="ARBA00022801"/>
    </source>
</evidence>
<protein>
    <submittedName>
        <fullName evidence="9">Peptidase M48 Ste24p</fullName>
    </submittedName>
</protein>
<dbReference type="GO" id="GO:0051603">
    <property type="term" value="P:proteolysis involved in protein catabolic process"/>
    <property type="evidence" value="ECO:0007669"/>
    <property type="project" value="TreeGrafter"/>
</dbReference>
<dbReference type="Gene3D" id="3.30.2010.10">
    <property type="entry name" value="Metalloproteases ('zincins'), catalytic domain"/>
    <property type="match status" value="1"/>
</dbReference>
<evidence type="ECO:0000256" key="3">
    <source>
        <dbReference type="ARBA" id="ARBA00022723"/>
    </source>
</evidence>
<dbReference type="PANTHER" id="PTHR22726:SF24">
    <property type="entry name" value="M48 FAMILY METALLOPEPTIDASE"/>
    <property type="match status" value="1"/>
</dbReference>
<feature type="signal peptide" evidence="7">
    <location>
        <begin position="1"/>
        <end position="23"/>
    </location>
</feature>
<keyword evidence="5" id="KW-0862">Zinc</keyword>
<dbReference type="GO" id="GO:0016020">
    <property type="term" value="C:membrane"/>
    <property type="evidence" value="ECO:0007669"/>
    <property type="project" value="TreeGrafter"/>
</dbReference>
<reference evidence="9 10" key="1">
    <citation type="submission" date="2019-04" db="EMBL/GenBank/DDBJ databases">
        <title>Altererythrobacter aquimixticola sp. nov., isolated from sediment of junction between the ocean and a freshwater spring.</title>
        <authorList>
            <person name="Yoon J.-H."/>
        </authorList>
    </citation>
    <scope>NUCLEOTIDE SEQUENCE [LARGE SCALE GENOMIC DNA]</scope>
    <source>
        <strain evidence="9 10">SSKS-13</strain>
    </source>
</reference>